<dbReference type="GO" id="GO:0005634">
    <property type="term" value="C:nucleus"/>
    <property type="evidence" value="ECO:0007669"/>
    <property type="project" value="UniProtKB-SubCell"/>
</dbReference>
<dbReference type="PANTHER" id="PTHR46002">
    <property type="entry name" value="EG:114D9.1 PROTEIN-RELATED"/>
    <property type="match status" value="1"/>
</dbReference>
<keyword evidence="8" id="KW-0519">Myristate</keyword>
<evidence type="ECO:0000313" key="19">
    <source>
        <dbReference type="EMBL" id="AWO99464.1"/>
    </source>
</evidence>
<feature type="non-terminal residue" evidence="19">
    <location>
        <position position="1"/>
    </location>
</feature>
<dbReference type="InterPro" id="IPR018247">
    <property type="entry name" value="EF_Hand_1_Ca_BS"/>
</dbReference>
<evidence type="ECO:0000256" key="17">
    <source>
        <dbReference type="SAM" id="MobiDB-lite"/>
    </source>
</evidence>
<dbReference type="STRING" id="52904.ENSSMAP00000007680"/>
<reference evidence="19 20" key="1">
    <citation type="submission" date="2017-12" db="EMBL/GenBank/DDBJ databases">
        <title>Integrating genomic resources of turbot (Scophthalmus maximus) in depth evaluation of genetic and physical mapping variation across individuals.</title>
        <authorList>
            <person name="Martinez P."/>
        </authorList>
    </citation>
    <scope>NUCLEOTIDE SEQUENCE [LARGE SCALE GENOMIC DNA]</scope>
</reference>
<dbReference type="InterPro" id="IPR051875">
    <property type="entry name" value="Calcineurin_B_homologous"/>
</dbReference>
<keyword evidence="7" id="KW-0597">Phosphoprotein</keyword>
<evidence type="ECO:0000256" key="8">
    <source>
        <dbReference type="ARBA" id="ARBA00022707"/>
    </source>
</evidence>
<dbReference type="AlphaFoldDB" id="A0A2U9B696"/>
<keyword evidence="13" id="KW-0472">Membrane</keyword>
<keyword evidence="11" id="KW-0106">Calcium</keyword>
<evidence type="ECO:0000256" key="10">
    <source>
        <dbReference type="ARBA" id="ARBA00022737"/>
    </source>
</evidence>
<organism evidence="19 20">
    <name type="scientific">Scophthalmus maximus</name>
    <name type="common">Turbot</name>
    <name type="synonym">Psetta maxima</name>
    <dbReference type="NCBI Taxonomy" id="52904"/>
    <lineage>
        <taxon>Eukaryota</taxon>
        <taxon>Metazoa</taxon>
        <taxon>Chordata</taxon>
        <taxon>Craniata</taxon>
        <taxon>Vertebrata</taxon>
        <taxon>Euteleostomi</taxon>
        <taxon>Actinopterygii</taxon>
        <taxon>Neopterygii</taxon>
        <taxon>Teleostei</taxon>
        <taxon>Neoteleostei</taxon>
        <taxon>Acanthomorphata</taxon>
        <taxon>Carangaria</taxon>
        <taxon>Pleuronectiformes</taxon>
        <taxon>Pleuronectoidei</taxon>
        <taxon>Scophthalmidae</taxon>
        <taxon>Scophthalmus</taxon>
    </lineage>
</organism>
<evidence type="ECO:0000256" key="1">
    <source>
        <dbReference type="ARBA" id="ARBA00004123"/>
    </source>
</evidence>
<dbReference type="PROSITE" id="PS00018">
    <property type="entry name" value="EF_HAND_1"/>
    <property type="match status" value="2"/>
</dbReference>
<evidence type="ECO:0000256" key="12">
    <source>
        <dbReference type="ARBA" id="ARBA00022927"/>
    </source>
</evidence>
<accession>A0A2U9B696</accession>
<evidence type="ECO:0000256" key="7">
    <source>
        <dbReference type="ARBA" id="ARBA00022553"/>
    </source>
</evidence>
<keyword evidence="14" id="KW-0539">Nucleus</keyword>
<keyword evidence="4" id="KW-0813">Transport</keyword>
<sequence>TGSGGLSLLRPGPGSLPARRLEPRRDAGGAGQQPDREAPMSVEYLAPPPSDPSVSVPLRASLRVSSVRPVAFQMYDQDGDGKISREELLQVLRAMLGMQVTEEQLQSIGERAIRETDLDGDDAIGFDEFRKSVEKMNIDHMMSIRFLKARVEPPGGTITESISRQDRERSPSRLNSDANGKQFLQLSSAVVMETPLFVLLCGRSVPPDEGR</sequence>
<dbReference type="PROSITE" id="PS50222">
    <property type="entry name" value="EF_HAND_2"/>
    <property type="match status" value="2"/>
</dbReference>
<evidence type="ECO:0000256" key="14">
    <source>
        <dbReference type="ARBA" id="ARBA00023242"/>
    </source>
</evidence>
<dbReference type="GO" id="GO:0005737">
    <property type="term" value="C:cytoplasm"/>
    <property type="evidence" value="ECO:0007669"/>
    <property type="project" value="UniProtKB-SubCell"/>
</dbReference>
<dbReference type="InterPro" id="IPR011992">
    <property type="entry name" value="EF-hand-dom_pair"/>
</dbReference>
<comment type="similarity">
    <text evidence="16">Belongs to the calcineurin regulatory subunit family. CHP subfamily.</text>
</comment>
<gene>
    <name evidence="19" type="ORF">SMAX5B_018910</name>
</gene>
<proteinExistence type="inferred from homology"/>
<keyword evidence="15" id="KW-0449">Lipoprotein</keyword>
<evidence type="ECO:0000256" key="11">
    <source>
        <dbReference type="ARBA" id="ARBA00022837"/>
    </source>
</evidence>
<dbReference type="SMART" id="SM00054">
    <property type="entry name" value="EFh"/>
    <property type="match status" value="2"/>
</dbReference>
<evidence type="ECO:0000256" key="2">
    <source>
        <dbReference type="ARBA" id="ARBA00004236"/>
    </source>
</evidence>
<keyword evidence="6" id="KW-0963">Cytoplasm</keyword>
<keyword evidence="20" id="KW-1185">Reference proteome</keyword>
<feature type="domain" description="EF-hand" evidence="18">
    <location>
        <begin position="104"/>
        <end position="139"/>
    </location>
</feature>
<dbReference type="GO" id="GO:0005509">
    <property type="term" value="F:calcium ion binding"/>
    <property type="evidence" value="ECO:0007669"/>
    <property type="project" value="InterPro"/>
</dbReference>
<evidence type="ECO:0000256" key="9">
    <source>
        <dbReference type="ARBA" id="ARBA00022723"/>
    </source>
</evidence>
<evidence type="ECO:0000256" key="15">
    <source>
        <dbReference type="ARBA" id="ARBA00023288"/>
    </source>
</evidence>
<feature type="region of interest" description="Disordered" evidence="17">
    <location>
        <begin position="1"/>
        <end position="54"/>
    </location>
</feature>
<evidence type="ECO:0000256" key="5">
    <source>
        <dbReference type="ARBA" id="ARBA00022475"/>
    </source>
</evidence>
<feature type="region of interest" description="Disordered" evidence="17">
    <location>
        <begin position="155"/>
        <end position="178"/>
    </location>
</feature>
<evidence type="ECO:0000256" key="13">
    <source>
        <dbReference type="ARBA" id="ARBA00023136"/>
    </source>
</evidence>
<feature type="domain" description="EF-hand" evidence="18">
    <location>
        <begin position="71"/>
        <end position="98"/>
    </location>
</feature>
<protein>
    <submittedName>
        <fullName evidence="19">Putative calcineurin B-likeous protein 2-like</fullName>
    </submittedName>
</protein>
<comment type="subcellular location">
    <subcellularLocation>
        <location evidence="2">Cell membrane</location>
    </subcellularLocation>
    <subcellularLocation>
        <location evidence="3">Cytoplasm</location>
    </subcellularLocation>
    <subcellularLocation>
        <location evidence="1">Nucleus</location>
    </subcellularLocation>
</comment>
<evidence type="ECO:0000259" key="18">
    <source>
        <dbReference type="PROSITE" id="PS50222"/>
    </source>
</evidence>
<keyword evidence="12" id="KW-0653">Protein transport</keyword>
<evidence type="ECO:0000313" key="20">
    <source>
        <dbReference type="Proteomes" id="UP000246464"/>
    </source>
</evidence>
<dbReference type="GO" id="GO:0015031">
    <property type="term" value="P:protein transport"/>
    <property type="evidence" value="ECO:0007669"/>
    <property type="project" value="UniProtKB-KW"/>
</dbReference>
<dbReference type="Pfam" id="PF13499">
    <property type="entry name" value="EF-hand_7"/>
    <property type="match status" value="1"/>
</dbReference>
<dbReference type="GO" id="GO:0005886">
    <property type="term" value="C:plasma membrane"/>
    <property type="evidence" value="ECO:0007669"/>
    <property type="project" value="UniProtKB-SubCell"/>
</dbReference>
<dbReference type="EMBL" id="CP026245">
    <property type="protein sequence ID" value="AWO99464.1"/>
    <property type="molecule type" value="Genomic_DNA"/>
</dbReference>
<dbReference type="InterPro" id="IPR002048">
    <property type="entry name" value="EF_hand_dom"/>
</dbReference>
<keyword evidence="9" id="KW-0479">Metal-binding</keyword>
<dbReference type="Gene3D" id="1.10.238.10">
    <property type="entry name" value="EF-hand"/>
    <property type="match status" value="1"/>
</dbReference>
<evidence type="ECO:0000256" key="3">
    <source>
        <dbReference type="ARBA" id="ARBA00004496"/>
    </source>
</evidence>
<dbReference type="CDD" id="cd00051">
    <property type="entry name" value="EFh"/>
    <property type="match status" value="1"/>
</dbReference>
<keyword evidence="10" id="KW-0677">Repeat</keyword>
<dbReference type="Proteomes" id="UP000246464">
    <property type="component" value="Chromosome 3"/>
</dbReference>
<feature type="compositionally biased region" description="Low complexity" evidence="17">
    <location>
        <begin position="1"/>
        <end position="18"/>
    </location>
</feature>
<dbReference type="SUPFAM" id="SSF47473">
    <property type="entry name" value="EF-hand"/>
    <property type="match status" value="1"/>
</dbReference>
<name>A0A2U9B696_SCOMX</name>
<evidence type="ECO:0000256" key="4">
    <source>
        <dbReference type="ARBA" id="ARBA00022448"/>
    </source>
</evidence>
<evidence type="ECO:0000256" key="6">
    <source>
        <dbReference type="ARBA" id="ARBA00022490"/>
    </source>
</evidence>
<evidence type="ECO:0000256" key="16">
    <source>
        <dbReference type="ARBA" id="ARBA00038164"/>
    </source>
</evidence>
<keyword evidence="5" id="KW-1003">Cell membrane</keyword>